<reference evidence="3" key="1">
    <citation type="journal article" date="2021" name="Front. Microbiol.">
        <title>Comprehensive Comparative Genomics and Phenotyping of Methylobacterium Species.</title>
        <authorList>
            <person name="Alessa O."/>
            <person name="Ogura Y."/>
            <person name="Fujitani Y."/>
            <person name="Takami H."/>
            <person name="Hayashi T."/>
            <person name="Sahin N."/>
            <person name="Tani A."/>
        </authorList>
    </citation>
    <scope>NUCLEOTIDE SEQUENCE</scope>
    <source>
        <strain evidence="3">DSM 17168</strain>
    </source>
</reference>
<feature type="transmembrane region" description="Helical" evidence="1">
    <location>
        <begin position="155"/>
        <end position="173"/>
    </location>
</feature>
<dbReference type="Proteomes" id="UP001055153">
    <property type="component" value="Unassembled WGS sequence"/>
</dbReference>
<keyword evidence="1" id="KW-1133">Transmembrane helix</keyword>
<feature type="domain" description="Acyltransferase 3" evidence="2">
    <location>
        <begin position="15"/>
        <end position="327"/>
    </location>
</feature>
<dbReference type="PANTHER" id="PTHR23028:SF53">
    <property type="entry name" value="ACYL_TRANSF_3 DOMAIN-CONTAINING PROTEIN"/>
    <property type="match status" value="1"/>
</dbReference>
<dbReference type="EMBL" id="BPQQ01000058">
    <property type="protein sequence ID" value="GJE02557.1"/>
    <property type="molecule type" value="Genomic_DNA"/>
</dbReference>
<protein>
    <recommendedName>
        <fullName evidence="2">Acyltransferase 3 domain-containing protein</fullName>
    </recommendedName>
</protein>
<feature type="transmembrane region" description="Helical" evidence="1">
    <location>
        <begin position="312"/>
        <end position="331"/>
    </location>
</feature>
<organism evidence="3 4">
    <name type="scientific">Methylobacterium isbiliense</name>
    <dbReference type="NCBI Taxonomy" id="315478"/>
    <lineage>
        <taxon>Bacteria</taxon>
        <taxon>Pseudomonadati</taxon>
        <taxon>Pseudomonadota</taxon>
        <taxon>Alphaproteobacteria</taxon>
        <taxon>Hyphomicrobiales</taxon>
        <taxon>Methylobacteriaceae</taxon>
        <taxon>Methylobacterium</taxon>
    </lineage>
</organism>
<keyword evidence="1" id="KW-0812">Transmembrane</keyword>
<dbReference type="InterPro" id="IPR050879">
    <property type="entry name" value="Acyltransferase_3"/>
</dbReference>
<dbReference type="Pfam" id="PF01757">
    <property type="entry name" value="Acyl_transf_3"/>
    <property type="match status" value="1"/>
</dbReference>
<evidence type="ECO:0000313" key="4">
    <source>
        <dbReference type="Proteomes" id="UP001055153"/>
    </source>
</evidence>
<feature type="transmembrane region" description="Helical" evidence="1">
    <location>
        <begin position="210"/>
        <end position="226"/>
    </location>
</feature>
<keyword evidence="1" id="KW-0472">Membrane</keyword>
<reference evidence="3" key="2">
    <citation type="submission" date="2021-08" db="EMBL/GenBank/DDBJ databases">
        <authorList>
            <person name="Tani A."/>
            <person name="Ola A."/>
            <person name="Ogura Y."/>
            <person name="Katsura K."/>
            <person name="Hayashi T."/>
        </authorList>
    </citation>
    <scope>NUCLEOTIDE SEQUENCE</scope>
    <source>
        <strain evidence="3">DSM 17168</strain>
    </source>
</reference>
<evidence type="ECO:0000256" key="1">
    <source>
        <dbReference type="SAM" id="Phobius"/>
    </source>
</evidence>
<keyword evidence="4" id="KW-1185">Reference proteome</keyword>
<evidence type="ECO:0000313" key="3">
    <source>
        <dbReference type="EMBL" id="GJE02557.1"/>
    </source>
</evidence>
<feature type="transmembrane region" description="Helical" evidence="1">
    <location>
        <begin position="180"/>
        <end position="198"/>
    </location>
</feature>
<accession>A0ABQ4SHH6</accession>
<proteinExistence type="predicted"/>
<dbReference type="InterPro" id="IPR002656">
    <property type="entry name" value="Acyl_transf_3_dom"/>
</dbReference>
<dbReference type="PANTHER" id="PTHR23028">
    <property type="entry name" value="ACETYLTRANSFERASE"/>
    <property type="match status" value="1"/>
</dbReference>
<name>A0ABQ4SHH6_9HYPH</name>
<gene>
    <name evidence="3" type="ORF">GMJLKIPL_4506</name>
</gene>
<feature type="transmembrane region" description="Helical" evidence="1">
    <location>
        <begin position="233"/>
        <end position="251"/>
    </location>
</feature>
<dbReference type="RefSeq" id="WP_238239124.1">
    <property type="nucleotide sequence ID" value="NZ_BPQQ01000058.1"/>
</dbReference>
<feature type="transmembrane region" description="Helical" evidence="1">
    <location>
        <begin position="85"/>
        <end position="107"/>
    </location>
</feature>
<evidence type="ECO:0000259" key="2">
    <source>
        <dbReference type="Pfam" id="PF01757"/>
    </source>
</evidence>
<sequence length="362" mass="38511">MSTVADALARPHNGFGLLRLTLALAVVVSHGFSVTTGRVADEPLTGLTGYTLGEHAVNGFFAISGFLVTMSLDRRGARDYALARALRILPGLVAAVLAVSLLLGAALTRLPLDAYWREPGLWRFVVETLTRFRSNGALPGVFSENPFRFPMGTVWTLKYEILCYAGLLAAGLAGALRRRWLAPALVAGLFLGLVVLGLQPAPMPKGVETALRLPLIFSGGAALYLWRDRVRLSWPVAFGLLAAALISRGTALGPPLLFTAETYAAIRLAFAPALGRPGLDPRADLSYGTYLYGWPVQQSLCALVPAAGAWQLLPPALLLTLGVAALSWYAVEKPALALKGRLLGRSSGPPPEAERGEPLSRV</sequence>
<feature type="transmembrane region" description="Helical" evidence="1">
    <location>
        <begin position="55"/>
        <end position="73"/>
    </location>
</feature>
<comment type="caution">
    <text evidence="3">The sequence shown here is derived from an EMBL/GenBank/DDBJ whole genome shotgun (WGS) entry which is preliminary data.</text>
</comment>